<dbReference type="Gene3D" id="1.10.3490.10">
    <property type="entry name" value="PH0156-like"/>
    <property type="match status" value="1"/>
</dbReference>
<dbReference type="Proteomes" id="UP000066042">
    <property type="component" value="Chromosome"/>
</dbReference>
<dbReference type="Gene3D" id="3.40.50.10620">
    <property type="entry name" value="PH0156-like domains"/>
    <property type="match status" value="1"/>
</dbReference>
<dbReference type="InterPro" id="IPR024508">
    <property type="entry name" value="DUF3226"/>
</dbReference>
<dbReference type="SUPFAM" id="SSF160945">
    <property type="entry name" value="PH0156-like"/>
    <property type="match status" value="1"/>
</dbReference>
<accession>A0A0S1XDJ6</accession>
<evidence type="ECO:0000313" key="2">
    <source>
        <dbReference type="Proteomes" id="UP000066042"/>
    </source>
</evidence>
<name>A0A0S1XDJ6_THEBA</name>
<dbReference type="STRING" id="55802.TBCH5v1_1943"/>
<protein>
    <submittedName>
        <fullName evidence="1">Uncharacterized protein</fullName>
    </submittedName>
</protein>
<proteinExistence type="predicted"/>
<gene>
    <name evidence="1" type="ORF">TBCH5v1_1943</name>
</gene>
<evidence type="ECO:0000313" key="1">
    <source>
        <dbReference type="EMBL" id="ALM75847.1"/>
    </source>
</evidence>
<dbReference type="AlphaFoldDB" id="A0A0S1XDJ6"/>
<dbReference type="GeneID" id="26137176"/>
<organism evidence="1 2">
    <name type="scientific">Thermococcus barophilus</name>
    <dbReference type="NCBI Taxonomy" id="55802"/>
    <lineage>
        <taxon>Archaea</taxon>
        <taxon>Methanobacteriati</taxon>
        <taxon>Methanobacteriota</taxon>
        <taxon>Thermococci</taxon>
        <taxon>Thermococcales</taxon>
        <taxon>Thermococcaceae</taxon>
        <taxon>Thermococcus</taxon>
    </lineage>
</organism>
<dbReference type="PATRIC" id="fig|55802.8.peg.1925"/>
<reference evidence="1 2" key="1">
    <citation type="journal article" date="2016" name="Genome Announc.">
        <title>Complete genome sequence of the hyperthermophilic and piezophilic archaeon Thermococcus barophilus Ch5, capable of growth at the expense of hydrogenogenesis from carbon monoxide and formate.</title>
        <authorList>
            <person name="Oger P."/>
            <person name="Sokolova T.G."/>
            <person name="Kozhevnikova D.A."/>
            <person name="Taranov E.A."/>
            <person name="Vannier P."/>
            <person name="Lee H.S."/>
            <person name="Kwon K.K."/>
            <person name="Kang S.G."/>
            <person name="Lee J.H."/>
            <person name="Bonch-Osmolovskaya E.A."/>
            <person name="Lebedinsky A.V."/>
        </authorList>
    </citation>
    <scope>NUCLEOTIDE SEQUENCE [LARGE SCALE GENOMIC DNA]</scope>
    <source>
        <strain evidence="2">Ch5</strain>
    </source>
</reference>
<dbReference type="RefSeq" id="WP_056934359.1">
    <property type="nucleotide sequence ID" value="NZ_CP013050.1"/>
</dbReference>
<dbReference type="EMBL" id="CP013050">
    <property type="protein sequence ID" value="ALM75847.1"/>
    <property type="molecule type" value="Genomic_DNA"/>
</dbReference>
<sequence length="334" mass="38322">MRIVTGKRYENFKDAVLFPEHGKNSEELKKFVSSLEGEETVVTASLELIDLILERFKRTESGELLYSDTMKSLTLKEAYELRKYLDFDLRGALFGGFSKVSIIFCEGKTDSKFFKGVYKKLFGFKESRTTPENLKLIEKVFERDNFELLRKDDVFLAIIPSEGNAGVIRNLGNFLKAMDVFEFKVDKIGLAIDIDESAEGVMESIRGKLSSFKFTREGGNFRVGDVVIVPLLIGYHFRHPCVEWKKPTVEDLMLKLLEKQGVLRKIERAINILCIDLKRKLKPKEVIYLALASYGFWGNLEGFYEMFVMRSRKKNLEEILSAAGLLDKLAEVIE</sequence>
<dbReference type="Pfam" id="PF11536">
    <property type="entry name" value="DUF3226"/>
    <property type="match status" value="1"/>
</dbReference>